<dbReference type="Gene3D" id="1.10.2000.10">
    <property type="entry name" value="Frizzled cysteine-rich domain"/>
    <property type="match status" value="1"/>
</dbReference>
<evidence type="ECO:0000256" key="5">
    <source>
        <dbReference type="ARBA" id="ARBA00022687"/>
    </source>
</evidence>
<keyword evidence="10 13" id="KW-1015">Disulfide bond</keyword>
<keyword evidence="9" id="KW-0472">Membrane</keyword>
<dbReference type="SUPFAM" id="SSF63501">
    <property type="entry name" value="Frizzled cysteine-rich domain"/>
    <property type="match status" value="1"/>
</dbReference>
<keyword evidence="5" id="KW-0879">Wnt signaling pathway</keyword>
<keyword evidence="11" id="KW-0675">Receptor</keyword>
<feature type="domain" description="G-protein coupled receptors family 2 profile 2" evidence="15">
    <location>
        <begin position="288"/>
        <end position="601"/>
    </location>
</feature>
<evidence type="ECO:0000313" key="16">
    <source>
        <dbReference type="EnsemblMetazoa" id="AGAP011379-PA"/>
    </source>
</evidence>
<dbReference type="VEuPathDB" id="VectorBase:AGAP011379"/>
<evidence type="ECO:0000259" key="14">
    <source>
        <dbReference type="PROSITE" id="PS50038"/>
    </source>
</evidence>
<dbReference type="EnsemblMetazoa" id="AGAP011379-RA">
    <property type="protein sequence ID" value="AGAP011379-PA"/>
    <property type="gene ID" value="AGAP011379"/>
</dbReference>
<protein>
    <submittedName>
        <fullName evidence="16">Frizzled receptor</fullName>
    </submittedName>
</protein>
<evidence type="ECO:0000256" key="12">
    <source>
        <dbReference type="ARBA" id="ARBA00023180"/>
    </source>
</evidence>
<dbReference type="Proteomes" id="UP000007062">
    <property type="component" value="Chromosome 3L"/>
</dbReference>
<dbReference type="FunFam" id="1.20.1070.10:FF:000819">
    <property type="entry name" value="Frizzled"/>
    <property type="match status" value="1"/>
</dbReference>
<keyword evidence="6" id="KW-0812">Transmembrane</keyword>
<evidence type="ECO:0000256" key="10">
    <source>
        <dbReference type="ARBA" id="ARBA00023157"/>
    </source>
</evidence>
<dbReference type="InterPro" id="IPR015526">
    <property type="entry name" value="Frizzled/SFRP"/>
</dbReference>
<evidence type="ECO:0000259" key="15">
    <source>
        <dbReference type="PROSITE" id="PS50261"/>
    </source>
</evidence>
<dbReference type="PANTHER" id="PTHR11309:SF47">
    <property type="entry name" value="FRIZZLED"/>
    <property type="match status" value="1"/>
</dbReference>
<evidence type="ECO:0000256" key="11">
    <source>
        <dbReference type="ARBA" id="ARBA00023170"/>
    </source>
</evidence>
<evidence type="ECO:0000256" key="2">
    <source>
        <dbReference type="ARBA" id="ARBA00008077"/>
    </source>
</evidence>
<evidence type="ECO:0000256" key="3">
    <source>
        <dbReference type="ARBA" id="ARBA00022473"/>
    </source>
</evidence>
<evidence type="ECO:0000256" key="7">
    <source>
        <dbReference type="ARBA" id="ARBA00022729"/>
    </source>
</evidence>
<comment type="similarity">
    <text evidence="2">Belongs to the G-protein coupled receptor Fz/Smo family.</text>
</comment>
<keyword evidence="17" id="KW-1185">Reference proteome</keyword>
<dbReference type="Pfam" id="PF01392">
    <property type="entry name" value="Fz"/>
    <property type="match status" value="1"/>
</dbReference>
<dbReference type="Gene3D" id="1.20.1070.10">
    <property type="entry name" value="Rhodopsin 7-helix transmembrane proteins"/>
    <property type="match status" value="1"/>
</dbReference>
<accession>A0A1S4H7J6</accession>
<evidence type="ECO:0000256" key="9">
    <source>
        <dbReference type="ARBA" id="ARBA00023136"/>
    </source>
</evidence>
<reference evidence="16 17" key="2">
    <citation type="journal article" date="2004" name="Trends Parasitol.">
        <title>The Anopheles gambiae genome: an update.</title>
        <authorList>
            <person name="Mongin E."/>
            <person name="Louis C."/>
            <person name="Holt R.A."/>
            <person name="Birney E."/>
            <person name="Collins F.H."/>
        </authorList>
    </citation>
    <scope>NUCLEOTIDE SEQUENCE [LARGE SCALE GENOMIC DNA]</scope>
    <source>
        <strain evidence="16 17">PEST</strain>
    </source>
</reference>
<dbReference type="OMA" id="AFRDHWE"/>
<dbReference type="InterPro" id="IPR017981">
    <property type="entry name" value="GPCR_2-like_7TM"/>
</dbReference>
<sequence length="621" mass="68028">MAALRVAALLWCVLLLPLASTAIQQQLQQQETIVAHGGETEAGSAGEEFQHHNRCEPITIPFCIGIPYNRTIMPNRFGHTKQDEAALEVHQYVPLVKIDCSPDLKFFLCLLYAPVCTILPFPIPPCRSLCESARACESIMKTFNFPWPENLECSQFPEYGGEELCVSKHNASETPTPIPTSPAGVGAGSAGAGSAGGGGYPMKTVAAAPYVPPHRKTSGVVAGGGVSAGGPPGSGLVGTHRDLGFICPVQLKAPTLMGYQLTIGGKVTKDCGAPCNSMFFSENERTVLKYWVGSWAAVCVASCLFTVLTFLIDSSRFRYPERPIVFLAICYLIVGCAYVAGLGAGDSVACREPFQSHIKIGRMQMLSTITQGHRQSTSCTVLFMALYFCCMAAFAWWACLALAWFLAAGLKWGHEAIESRSHLFHLVAWAIPAVQTIFVLALGKVEGDVLSGVCFVGQLDTHSLAMFLLIPLVIYLSIGGIFLLAGFVSLFRIRTVMKHDGTRTDKLERLMLRIGFFSGLFILPSLGYLACLFYEYYHFDDWMIQWNRQMCKIFSIPCPAARHGPPDPKPIFHIYMVKYVCSMLVGVTSSVWLWSGKTVVSWRQFAERLQGKDTRSRGAYV</sequence>
<dbReference type="Pfam" id="PF01534">
    <property type="entry name" value="Frizzled"/>
    <property type="match status" value="1"/>
</dbReference>
<dbReference type="GO" id="GO:0017147">
    <property type="term" value="F:Wnt-protein binding"/>
    <property type="evidence" value="ECO:0000318"/>
    <property type="project" value="GO_Central"/>
</dbReference>
<keyword evidence="3" id="KW-0217">Developmental protein</keyword>
<keyword evidence="4" id="KW-1003">Cell membrane</keyword>
<evidence type="ECO:0000256" key="8">
    <source>
        <dbReference type="ARBA" id="ARBA00022989"/>
    </source>
</evidence>
<reference evidence="16" key="3">
    <citation type="submission" date="2021-01" db="UniProtKB">
        <authorList>
            <consortium name="EnsemblMetazoa"/>
        </authorList>
    </citation>
    <scope>IDENTIFICATION</scope>
    <source>
        <strain evidence="16">PEST</strain>
    </source>
</reference>
<dbReference type="InterPro" id="IPR036790">
    <property type="entry name" value="Frizzled_dom_sf"/>
</dbReference>
<dbReference type="FunFam" id="1.10.2000.10:FF:000016">
    <property type="entry name" value="Frizzled"/>
    <property type="match status" value="1"/>
</dbReference>
<evidence type="ECO:0000256" key="13">
    <source>
        <dbReference type="PROSITE-ProRule" id="PRU00090"/>
    </source>
</evidence>
<dbReference type="SMART" id="SM00063">
    <property type="entry name" value="FRI"/>
    <property type="match status" value="1"/>
</dbReference>
<dbReference type="EMBL" id="AAAB01008966">
    <property type="status" value="NOT_ANNOTATED_CDS"/>
    <property type="molecule type" value="Genomic_DNA"/>
</dbReference>
<evidence type="ECO:0000256" key="6">
    <source>
        <dbReference type="ARBA" id="ARBA00022692"/>
    </source>
</evidence>
<comment type="subcellular location">
    <subcellularLocation>
        <location evidence="1">Cell membrane</location>
        <topology evidence="1">Multi-pass membrane protein</topology>
    </subcellularLocation>
</comment>
<evidence type="ECO:0000256" key="4">
    <source>
        <dbReference type="ARBA" id="ARBA00022475"/>
    </source>
</evidence>
<organism evidence="16 17">
    <name type="scientific">Anopheles gambiae</name>
    <name type="common">African malaria mosquito</name>
    <dbReference type="NCBI Taxonomy" id="7165"/>
    <lineage>
        <taxon>Eukaryota</taxon>
        <taxon>Metazoa</taxon>
        <taxon>Ecdysozoa</taxon>
        <taxon>Arthropoda</taxon>
        <taxon>Hexapoda</taxon>
        <taxon>Insecta</taxon>
        <taxon>Pterygota</taxon>
        <taxon>Neoptera</taxon>
        <taxon>Endopterygota</taxon>
        <taxon>Diptera</taxon>
        <taxon>Nematocera</taxon>
        <taxon>Culicoidea</taxon>
        <taxon>Culicidae</taxon>
        <taxon>Anophelinae</taxon>
        <taxon>Anopheles</taxon>
    </lineage>
</organism>
<feature type="disulfide bond" evidence="13">
    <location>
        <begin position="55"/>
        <end position="116"/>
    </location>
</feature>
<dbReference type="PRINTS" id="PR00489">
    <property type="entry name" value="FRIZZLED"/>
</dbReference>
<evidence type="ECO:0000256" key="1">
    <source>
        <dbReference type="ARBA" id="ARBA00004651"/>
    </source>
</evidence>
<dbReference type="PROSITE" id="PS50261">
    <property type="entry name" value="G_PROTEIN_RECEP_F2_4"/>
    <property type="match status" value="1"/>
</dbReference>
<dbReference type="InterPro" id="IPR000539">
    <property type="entry name" value="Frizzled/Smoothened_7TM"/>
</dbReference>
<name>A0A1S4H7J6_ANOGA</name>
<dbReference type="GO" id="GO:0042813">
    <property type="term" value="F:Wnt receptor activity"/>
    <property type="evidence" value="ECO:0000318"/>
    <property type="project" value="GO_Central"/>
</dbReference>
<keyword evidence="7" id="KW-0732">Signal</keyword>
<feature type="domain" description="FZ" evidence="14">
    <location>
        <begin position="50"/>
        <end position="168"/>
    </location>
</feature>
<dbReference type="PANTHER" id="PTHR11309">
    <property type="entry name" value="FRIZZLED"/>
    <property type="match status" value="1"/>
</dbReference>
<dbReference type="GO" id="GO:0035567">
    <property type="term" value="P:non-canonical Wnt signaling pathway"/>
    <property type="evidence" value="ECO:0000318"/>
    <property type="project" value="GO_Central"/>
</dbReference>
<feature type="disulfide bond" evidence="13">
    <location>
        <begin position="63"/>
        <end position="109"/>
    </location>
</feature>
<dbReference type="AlphaFoldDB" id="A0A1S4H7J6"/>
<evidence type="ECO:0000313" key="17">
    <source>
        <dbReference type="Proteomes" id="UP000007062"/>
    </source>
</evidence>
<keyword evidence="12" id="KW-0325">Glycoprotein</keyword>
<dbReference type="GO" id="GO:0005886">
    <property type="term" value="C:plasma membrane"/>
    <property type="evidence" value="ECO:0000318"/>
    <property type="project" value="GO_Central"/>
</dbReference>
<dbReference type="PROSITE" id="PS50038">
    <property type="entry name" value="FZ"/>
    <property type="match status" value="1"/>
</dbReference>
<proteinExistence type="inferred from homology"/>
<reference evidence="16 17" key="1">
    <citation type="journal article" date="2002" name="Science">
        <title>The genome sequence of the malaria mosquito Anopheles gambiae.</title>
        <authorList>
            <person name="Holt R.A."/>
            <person name="Subramanian G.M."/>
            <person name="Halpern A."/>
            <person name="Sutton G.G."/>
            <person name="Charlab R."/>
            <person name="Nusskern D.R."/>
            <person name="Wincker P."/>
            <person name="Clark A.G."/>
            <person name="Ribeiro J.M."/>
            <person name="Wides R."/>
            <person name="Salzberg S.L."/>
            <person name="Loftus B."/>
            <person name="Yandell M."/>
            <person name="Majoros W.H."/>
            <person name="Rusch D.B."/>
            <person name="Lai Z."/>
            <person name="Kraft C.L."/>
            <person name="Abril J.F."/>
            <person name="Anthouard V."/>
            <person name="Arensburger P."/>
            <person name="Atkinson P.W."/>
            <person name="Baden H."/>
            <person name="de Berardinis V."/>
            <person name="Baldwin D."/>
            <person name="Benes V."/>
            <person name="Biedler J."/>
            <person name="Blass C."/>
            <person name="Bolanos R."/>
            <person name="Boscus D."/>
            <person name="Barnstead M."/>
            <person name="Cai S."/>
            <person name="Center A."/>
            <person name="Chaturverdi K."/>
            <person name="Christophides G.K."/>
            <person name="Chrystal M.A."/>
            <person name="Clamp M."/>
            <person name="Cravchik A."/>
            <person name="Curwen V."/>
            <person name="Dana A."/>
            <person name="Delcher A."/>
            <person name="Dew I."/>
            <person name="Evans C.A."/>
            <person name="Flanigan M."/>
            <person name="Grundschober-Freimoser A."/>
            <person name="Friedli L."/>
            <person name="Gu Z."/>
            <person name="Guan P."/>
            <person name="Guigo R."/>
            <person name="Hillenmeyer M.E."/>
            <person name="Hladun S.L."/>
            <person name="Hogan J.R."/>
            <person name="Hong Y.S."/>
            <person name="Hoover J."/>
            <person name="Jaillon O."/>
            <person name="Ke Z."/>
            <person name="Kodira C."/>
            <person name="Kokoza E."/>
            <person name="Koutsos A."/>
            <person name="Letunic I."/>
            <person name="Levitsky A."/>
            <person name="Liang Y."/>
            <person name="Lin J.J."/>
            <person name="Lobo N.F."/>
            <person name="Lopez J.R."/>
            <person name="Malek J.A."/>
            <person name="McIntosh T.C."/>
            <person name="Meister S."/>
            <person name="Miller J."/>
            <person name="Mobarry C."/>
            <person name="Mongin E."/>
            <person name="Murphy S.D."/>
            <person name="O'Brochta D.A."/>
            <person name="Pfannkoch C."/>
            <person name="Qi R."/>
            <person name="Regier M.A."/>
            <person name="Remington K."/>
            <person name="Shao H."/>
            <person name="Sharakhova M.V."/>
            <person name="Sitter C.D."/>
            <person name="Shetty J."/>
            <person name="Smith T.J."/>
            <person name="Strong R."/>
            <person name="Sun J."/>
            <person name="Thomasova D."/>
            <person name="Ton L.Q."/>
            <person name="Topalis P."/>
            <person name="Tu Z."/>
            <person name="Unger M.F."/>
            <person name="Walenz B."/>
            <person name="Wang A."/>
            <person name="Wang J."/>
            <person name="Wang M."/>
            <person name="Wang X."/>
            <person name="Woodford K.J."/>
            <person name="Wortman J.R."/>
            <person name="Wu M."/>
            <person name="Yao A."/>
            <person name="Zdobnov E.M."/>
            <person name="Zhang H."/>
            <person name="Zhao Q."/>
            <person name="Zhao S."/>
            <person name="Zhu S.C."/>
            <person name="Zhimulev I."/>
            <person name="Coluzzi M."/>
            <person name="della Torre A."/>
            <person name="Roth C.W."/>
            <person name="Louis C."/>
            <person name="Kalush F."/>
            <person name="Mural R.J."/>
            <person name="Myers E.W."/>
            <person name="Adams M.D."/>
            <person name="Smith H.O."/>
            <person name="Broder S."/>
            <person name="Gardner M.J."/>
            <person name="Fraser C.M."/>
            <person name="Birney E."/>
            <person name="Bork P."/>
            <person name="Brey P.T."/>
            <person name="Venter J.C."/>
            <person name="Weissenbach J."/>
            <person name="Kafatos F.C."/>
            <person name="Collins F.H."/>
            <person name="Hoffman S.L."/>
        </authorList>
    </citation>
    <scope>NUCLEOTIDE SEQUENCE [LARGE SCALE GENOMIC DNA]</scope>
    <source>
        <strain evidence="16 17">PEST</strain>
    </source>
</reference>
<dbReference type="InterPro" id="IPR020067">
    <property type="entry name" value="Frizzled_dom"/>
</dbReference>
<dbReference type="FunCoup" id="A0A1S4H7J6">
    <property type="interactions" value="498"/>
</dbReference>
<dbReference type="GO" id="GO:0060070">
    <property type="term" value="P:canonical Wnt signaling pathway"/>
    <property type="evidence" value="ECO:0000318"/>
    <property type="project" value="GO_Central"/>
</dbReference>
<dbReference type="SMART" id="SM01330">
    <property type="entry name" value="Frizzled"/>
    <property type="match status" value="1"/>
</dbReference>
<dbReference type="VEuPathDB" id="VectorBase:AGAMI1_008736"/>
<comment type="caution">
    <text evidence="13">Lacks conserved residue(s) required for the propagation of feature annotation.</text>
</comment>
<dbReference type="InParanoid" id="A0A1S4H7J6"/>
<keyword evidence="8" id="KW-1133">Transmembrane helix</keyword>